<dbReference type="AlphaFoldDB" id="A0A170ZJV8"/>
<evidence type="ECO:0000313" key="1">
    <source>
        <dbReference type="EMBL" id="JAS01067.1"/>
    </source>
</evidence>
<proteinExistence type="predicted"/>
<dbReference type="GO" id="GO:0051754">
    <property type="term" value="P:meiotic sister chromatid cohesion, centromeric"/>
    <property type="evidence" value="ECO:0007669"/>
    <property type="project" value="TreeGrafter"/>
</dbReference>
<dbReference type="GO" id="GO:0004672">
    <property type="term" value="F:protein kinase activity"/>
    <property type="evidence" value="ECO:0007669"/>
    <property type="project" value="TreeGrafter"/>
</dbReference>
<name>A0A170ZJV8_TRIIF</name>
<dbReference type="EMBL" id="GEMB01002112">
    <property type="protein sequence ID" value="JAS01067.1"/>
    <property type="molecule type" value="Transcribed_RNA"/>
</dbReference>
<dbReference type="GO" id="GO:0000776">
    <property type="term" value="C:kinetochore"/>
    <property type="evidence" value="ECO:0007669"/>
    <property type="project" value="UniProtKB-ARBA"/>
</dbReference>
<dbReference type="PANTHER" id="PTHR14030:SF4">
    <property type="entry name" value="BUB1 KINASE, ISOFORM A-RELATED"/>
    <property type="match status" value="1"/>
</dbReference>
<dbReference type="Gene3D" id="1.10.510.10">
    <property type="entry name" value="Transferase(Phosphotransferase) domain 1"/>
    <property type="match status" value="1"/>
</dbReference>
<dbReference type="InterPro" id="IPR015661">
    <property type="entry name" value="Bub1/Mad3"/>
</dbReference>
<dbReference type="GO" id="GO:0005634">
    <property type="term" value="C:nucleus"/>
    <property type="evidence" value="ECO:0007669"/>
    <property type="project" value="TreeGrafter"/>
</dbReference>
<dbReference type="GO" id="GO:0032991">
    <property type="term" value="C:protein-containing complex"/>
    <property type="evidence" value="ECO:0007669"/>
    <property type="project" value="UniProtKB-ARBA"/>
</dbReference>
<reference evidence="1" key="1">
    <citation type="submission" date="2016-04" db="EMBL/GenBank/DDBJ databases">
        <authorList>
            <person name="Calderon-Fernandez G.M.Sr."/>
        </authorList>
    </citation>
    <scope>NUCLEOTIDE SEQUENCE</scope>
    <source>
        <strain evidence="1">Int1</strain>
        <tissue evidence="1">Integument</tissue>
    </source>
</reference>
<reference evidence="1" key="2">
    <citation type="journal article" date="2017" name="J. Med. Entomol.">
        <title>Transcriptome Analysis of the Triatoma infestans (Hemiptera: Reduviidae) Integument.</title>
        <authorList>
            <person name="Calderon-Fernandez G.M."/>
            <person name="Moriconi D.E."/>
            <person name="Dulbecco A.B."/>
            <person name="Juarez M.P."/>
        </authorList>
    </citation>
    <scope>NUCLEOTIDE SEQUENCE</scope>
    <source>
        <strain evidence="1">Int1</strain>
        <tissue evidence="1">Integument</tissue>
    </source>
</reference>
<dbReference type="PANTHER" id="PTHR14030">
    <property type="entry name" value="MITOTIC CHECKPOINT SERINE/THREONINE-PROTEIN KINASE BUB1"/>
    <property type="match status" value="1"/>
</dbReference>
<protein>
    <submittedName>
        <fullName evidence="1">Mediator of rna polymerase ii transcription subunit 26</fullName>
    </submittedName>
</protein>
<organism evidence="1">
    <name type="scientific">Triatoma infestans</name>
    <name type="common">Assassin bug</name>
    <dbReference type="NCBI Taxonomy" id="30076"/>
    <lineage>
        <taxon>Eukaryota</taxon>
        <taxon>Metazoa</taxon>
        <taxon>Ecdysozoa</taxon>
        <taxon>Arthropoda</taxon>
        <taxon>Hexapoda</taxon>
        <taxon>Insecta</taxon>
        <taxon>Pterygota</taxon>
        <taxon>Neoptera</taxon>
        <taxon>Paraneoptera</taxon>
        <taxon>Hemiptera</taxon>
        <taxon>Heteroptera</taxon>
        <taxon>Panheteroptera</taxon>
        <taxon>Cimicomorpha</taxon>
        <taxon>Reduviidae</taxon>
        <taxon>Triatominae</taxon>
        <taxon>Triatoma</taxon>
    </lineage>
</organism>
<feature type="non-terminal residue" evidence="1">
    <location>
        <position position="1"/>
    </location>
</feature>
<sequence>GRSIDMRLLPPGTQFTTVVKTEGFTCCEMKERKPWTYQTDLFGLLSTIYCLLVGEYMMIEKKDNEWRLYKQLPRTVSKLWDPIFLNLLNIESSDKLPSLTVIKAKLQEALSTKDKFLTAQNYRTLENIFKGKCKIL</sequence>
<dbReference type="InterPro" id="IPR011009">
    <property type="entry name" value="Kinase-like_dom_sf"/>
</dbReference>
<dbReference type="SUPFAM" id="SSF56112">
    <property type="entry name" value="Protein kinase-like (PK-like)"/>
    <property type="match status" value="1"/>
</dbReference>
<accession>A0A170ZJV8</accession>
<dbReference type="GO" id="GO:0007094">
    <property type="term" value="P:mitotic spindle assembly checkpoint signaling"/>
    <property type="evidence" value="ECO:0007669"/>
    <property type="project" value="InterPro"/>
</dbReference>